<dbReference type="Gene3D" id="3.30.70.940">
    <property type="entry name" value="NusG, N-terminal domain"/>
    <property type="match status" value="1"/>
</dbReference>
<dbReference type="NCBIfam" id="NF033641">
    <property type="entry name" value="antiterm_LoaP"/>
    <property type="match status" value="1"/>
</dbReference>
<dbReference type="InterPro" id="IPR047663">
    <property type="entry name" value="Transcription_antiterm_LoaP"/>
</dbReference>
<keyword evidence="2" id="KW-0805">Transcription regulation</keyword>
<sequence length="193" mass="22780">MKWYVLFVETGKEDMVREMLSNRFDKDKLHCIVPKRRVSERHKGLNYDTTKLLFPGYILINTEMNFETYYKIKAIPKVYCLLNYRNNKYDELKNYYSIKFYKDSNVEEQYFKELKKEDISLILNLINGDGVIDYSEVFTVNSKVFVKSGPLVGNEAIIKKLDKRKGRAKILLNFFDTSKLVDVGVIMLKHLST</sequence>
<dbReference type="PANTHER" id="PTHR30265">
    <property type="entry name" value="RHO-INTERACTING TRANSCRIPTION TERMINATION FACTOR NUSG"/>
    <property type="match status" value="1"/>
</dbReference>
<dbReference type="InterPro" id="IPR043425">
    <property type="entry name" value="NusG-like"/>
</dbReference>
<comment type="caution">
    <text evidence="5">The sequence shown here is derived from an EMBL/GenBank/DDBJ whole genome shotgun (WGS) entry which is preliminary data.</text>
</comment>
<evidence type="ECO:0000259" key="4">
    <source>
        <dbReference type="Pfam" id="PF02357"/>
    </source>
</evidence>
<evidence type="ECO:0000313" key="6">
    <source>
        <dbReference type="Proteomes" id="UP001207626"/>
    </source>
</evidence>
<evidence type="ECO:0000256" key="2">
    <source>
        <dbReference type="ARBA" id="ARBA00023015"/>
    </source>
</evidence>
<dbReference type="Proteomes" id="UP001207626">
    <property type="component" value="Unassembled WGS sequence"/>
</dbReference>
<keyword evidence="6" id="KW-1185">Reference proteome</keyword>
<dbReference type="SUPFAM" id="SSF82679">
    <property type="entry name" value="N-utilization substance G protein NusG, N-terminal domain"/>
    <property type="match status" value="1"/>
</dbReference>
<name>A0ABT4DUT5_9BACL</name>
<dbReference type="CDD" id="cd08000">
    <property type="entry name" value="NGN"/>
    <property type="match status" value="1"/>
</dbReference>
<keyword evidence="1" id="KW-0889">Transcription antitermination</keyword>
<dbReference type="EMBL" id="JAMDLW010000010">
    <property type="protein sequence ID" value="MCY9519766.1"/>
    <property type="molecule type" value="Genomic_DNA"/>
</dbReference>
<feature type="domain" description="NusG-like N-terminal" evidence="4">
    <location>
        <begin position="1"/>
        <end position="88"/>
    </location>
</feature>
<dbReference type="InterPro" id="IPR008991">
    <property type="entry name" value="Translation_prot_SH3-like_sf"/>
</dbReference>
<dbReference type="SUPFAM" id="SSF50104">
    <property type="entry name" value="Translation proteins SH3-like domain"/>
    <property type="match status" value="1"/>
</dbReference>
<dbReference type="InterPro" id="IPR006645">
    <property type="entry name" value="NGN-like_dom"/>
</dbReference>
<evidence type="ECO:0000313" key="5">
    <source>
        <dbReference type="EMBL" id="MCY9519766.1"/>
    </source>
</evidence>
<gene>
    <name evidence="5" type="primary">loaP</name>
    <name evidence="5" type="ORF">M5X09_08735</name>
</gene>
<protein>
    <submittedName>
        <fullName evidence="5">Antiterminator LoaP</fullName>
    </submittedName>
</protein>
<evidence type="ECO:0000256" key="3">
    <source>
        <dbReference type="ARBA" id="ARBA00023163"/>
    </source>
</evidence>
<proteinExistence type="predicted"/>
<dbReference type="PANTHER" id="PTHR30265:SF4">
    <property type="entry name" value="KOW MOTIF FAMILY PROTEIN, EXPRESSED"/>
    <property type="match status" value="1"/>
</dbReference>
<dbReference type="InterPro" id="IPR014722">
    <property type="entry name" value="Rib_uL2_dom2"/>
</dbReference>
<organism evidence="5 6">
    <name type="scientific">Paenibacillus apiarius</name>
    <dbReference type="NCBI Taxonomy" id="46240"/>
    <lineage>
        <taxon>Bacteria</taxon>
        <taxon>Bacillati</taxon>
        <taxon>Bacillota</taxon>
        <taxon>Bacilli</taxon>
        <taxon>Bacillales</taxon>
        <taxon>Paenibacillaceae</taxon>
        <taxon>Paenibacillus</taxon>
    </lineage>
</organism>
<dbReference type="Gene3D" id="2.30.30.30">
    <property type="match status" value="1"/>
</dbReference>
<evidence type="ECO:0000256" key="1">
    <source>
        <dbReference type="ARBA" id="ARBA00022814"/>
    </source>
</evidence>
<dbReference type="Pfam" id="PF02357">
    <property type="entry name" value="NusG"/>
    <property type="match status" value="1"/>
</dbReference>
<accession>A0ABT4DUT5</accession>
<reference evidence="5 6" key="1">
    <citation type="submission" date="2022-05" db="EMBL/GenBank/DDBJ databases">
        <title>Genome Sequencing of Bee-Associated Microbes.</title>
        <authorList>
            <person name="Dunlap C."/>
        </authorList>
    </citation>
    <scope>NUCLEOTIDE SEQUENCE [LARGE SCALE GENOMIC DNA]</scope>
    <source>
        <strain evidence="5 6">NRRL NRS-1438</strain>
    </source>
</reference>
<dbReference type="RefSeq" id="WP_087433281.1">
    <property type="nucleotide sequence ID" value="NZ_JAMDLV010000071.1"/>
</dbReference>
<dbReference type="InterPro" id="IPR036735">
    <property type="entry name" value="NGN_dom_sf"/>
</dbReference>
<keyword evidence="3" id="KW-0804">Transcription</keyword>